<comment type="caution">
    <text evidence="2">The sequence shown here is derived from an EMBL/GenBank/DDBJ whole genome shotgun (WGS) entry which is preliminary data.</text>
</comment>
<keyword evidence="1" id="KW-1133">Transmembrane helix</keyword>
<dbReference type="RefSeq" id="WP_010902725.1">
    <property type="nucleotide sequence ID" value="NZ_JACHGX010000004.1"/>
</dbReference>
<feature type="transmembrane region" description="Helical" evidence="1">
    <location>
        <begin position="47"/>
        <end position="67"/>
    </location>
</feature>
<dbReference type="GeneID" id="68693820"/>
<dbReference type="Proteomes" id="UP000642919">
    <property type="component" value="Unassembled WGS sequence"/>
</dbReference>
<keyword evidence="1" id="KW-0812">Transmembrane</keyword>
<feature type="transmembrane region" description="Helical" evidence="1">
    <location>
        <begin position="74"/>
        <end position="93"/>
    </location>
</feature>
<protein>
    <submittedName>
        <fullName evidence="2">Uncharacterized protein</fullName>
    </submittedName>
</protein>
<feature type="transmembrane region" description="Helical" evidence="1">
    <location>
        <begin position="99"/>
        <end position="121"/>
    </location>
</feature>
<dbReference type="Pfam" id="PF24287">
    <property type="entry name" value="DUF7475"/>
    <property type="match status" value="1"/>
</dbReference>
<feature type="transmembrane region" description="Helical" evidence="1">
    <location>
        <begin position="21"/>
        <end position="41"/>
    </location>
</feature>
<dbReference type="OMA" id="VQIVLWY"/>
<name>A0A841HC40_HALSI</name>
<evidence type="ECO:0000256" key="1">
    <source>
        <dbReference type="SAM" id="Phobius"/>
    </source>
</evidence>
<dbReference type="EMBL" id="JACHGX010000004">
    <property type="protein sequence ID" value="MBB6090114.1"/>
    <property type="molecule type" value="Genomic_DNA"/>
</dbReference>
<organism evidence="2 3">
    <name type="scientific">Halobacterium salinarum</name>
    <name type="common">Halobacterium halobium</name>
    <dbReference type="NCBI Taxonomy" id="2242"/>
    <lineage>
        <taxon>Archaea</taxon>
        <taxon>Methanobacteriati</taxon>
        <taxon>Methanobacteriota</taxon>
        <taxon>Stenosarchaea group</taxon>
        <taxon>Halobacteria</taxon>
        <taxon>Halobacteriales</taxon>
        <taxon>Halobacteriaceae</taxon>
        <taxon>Halobacterium</taxon>
    </lineage>
</organism>
<reference evidence="2" key="1">
    <citation type="submission" date="2020-08" db="EMBL/GenBank/DDBJ databases">
        <title>Genomic Encyclopedia of Type Strains, Phase IV (KMG-IV): sequencing the most valuable type-strain genomes for metagenomic binning, comparative biology and taxonomic classification.</title>
        <authorList>
            <person name="Goeker M."/>
        </authorList>
    </citation>
    <scope>NUCLEOTIDE SEQUENCE</scope>
    <source>
        <strain evidence="2">DSM 669</strain>
    </source>
</reference>
<evidence type="ECO:0000313" key="3">
    <source>
        <dbReference type="Proteomes" id="UP000642919"/>
    </source>
</evidence>
<gene>
    <name evidence="2" type="ORF">HNR49_001487</name>
</gene>
<proteinExistence type="predicted"/>
<evidence type="ECO:0000313" key="2">
    <source>
        <dbReference type="EMBL" id="MBB6090114.1"/>
    </source>
</evidence>
<keyword evidence="1" id="KW-0472">Membrane</keyword>
<dbReference type="InterPro" id="IPR055898">
    <property type="entry name" value="DUF7475"/>
</dbReference>
<dbReference type="AlphaFoldDB" id="A0A841HC40"/>
<accession>A0A841HC40</accession>
<sequence>MTAASTSRSGIGLATDSLTPLHWLGIVLAVATGVLHLVLGVSLGLPGLGGSLFVAGVGYLGGTAAILVGVRRRLVYLLGIPFTIGQIAAWYVVNAPSFSALGIADKVVQVALIAVLAVLYARAT</sequence>